<feature type="transmembrane region" description="Helical" evidence="1">
    <location>
        <begin position="84"/>
        <end position="102"/>
    </location>
</feature>
<dbReference type="AlphaFoldDB" id="A0A7G2D908"/>
<feature type="transmembrane region" description="Helical" evidence="1">
    <location>
        <begin position="132"/>
        <end position="154"/>
    </location>
</feature>
<dbReference type="EMBL" id="LR881183">
    <property type="protein sequence ID" value="CAD5244129.1"/>
    <property type="molecule type" value="Genomic_DNA"/>
</dbReference>
<evidence type="ECO:0000256" key="1">
    <source>
        <dbReference type="SAM" id="Phobius"/>
    </source>
</evidence>
<evidence type="ECO:0000313" key="2">
    <source>
        <dbReference type="EMBL" id="CAD5244129.1"/>
    </source>
</evidence>
<name>A0A7G2D908_9EURY</name>
<gene>
    <name evidence="2" type="ORF">TIRI35C_0975</name>
</gene>
<protein>
    <submittedName>
        <fullName evidence="2">Uncharacterized protein</fullName>
    </submittedName>
</protein>
<feature type="transmembrane region" description="Helical" evidence="1">
    <location>
        <begin position="7"/>
        <end position="29"/>
    </location>
</feature>
<dbReference type="Proteomes" id="UP000516304">
    <property type="component" value="Chromosome TIRI35C"/>
</dbReference>
<dbReference type="GeneID" id="58918716"/>
<sequence>MKLPRILIPFFAFVWELILPFKIPVGYYIKGGMVWFENWTGPAGRPYVCWTKYSPSPIFIVLVLLPALVLLVSYIFHRESSLRNLGLSMLFSLLAATIAPVFMLDPSINSILIMLVSLSSGITLGKDIGDRAILAFGGFLPGLVVIFVISAQFYGAC</sequence>
<dbReference type="RefSeq" id="WP_188201963.1">
    <property type="nucleotide sequence ID" value="NZ_LR881183.1"/>
</dbReference>
<keyword evidence="3" id="KW-1185">Reference proteome</keyword>
<keyword evidence="1" id="KW-0812">Transmembrane</keyword>
<feature type="transmembrane region" description="Helical" evidence="1">
    <location>
        <begin position="58"/>
        <end position="77"/>
    </location>
</feature>
<proteinExistence type="predicted"/>
<evidence type="ECO:0000313" key="3">
    <source>
        <dbReference type="Proteomes" id="UP000516304"/>
    </source>
</evidence>
<keyword evidence="1" id="KW-1133">Transmembrane helix</keyword>
<dbReference type="KEGG" id="tcq:TIRI35C_0975"/>
<keyword evidence="1" id="KW-0472">Membrane</keyword>
<reference evidence="2 3" key="1">
    <citation type="submission" date="2020-09" db="EMBL/GenBank/DDBJ databases">
        <authorList>
            <person name="Courtine D."/>
        </authorList>
    </citation>
    <scope>NUCLEOTIDE SEQUENCE [LARGE SCALE GENOMIC DNA]</scope>
    <source>
        <strain evidence="2 3">IRI35c</strain>
    </source>
</reference>
<accession>A0A7G2D908</accession>
<feature type="transmembrane region" description="Helical" evidence="1">
    <location>
        <begin position="108"/>
        <end position="125"/>
    </location>
</feature>
<organism evidence="2 3">
    <name type="scientific">Thermococcus camini</name>
    <dbReference type="NCBI Taxonomy" id="2016373"/>
    <lineage>
        <taxon>Archaea</taxon>
        <taxon>Methanobacteriati</taxon>
        <taxon>Methanobacteriota</taxon>
        <taxon>Thermococci</taxon>
        <taxon>Thermococcales</taxon>
        <taxon>Thermococcaceae</taxon>
        <taxon>Thermococcus</taxon>
    </lineage>
</organism>